<comment type="cofactor">
    <cofactor evidence="11">
        <name>Mg(2+)</name>
        <dbReference type="ChEBI" id="CHEBI:18420"/>
    </cofactor>
    <cofactor evidence="11">
        <name>Mn(2+)</name>
        <dbReference type="ChEBI" id="CHEBI:29035"/>
    </cofactor>
    <text evidence="11">Magnesium. Can also use manganese.</text>
</comment>
<keyword evidence="5 10" id="KW-0479">Metal-binding</keyword>
<dbReference type="PANTHER" id="PTHR30040">
    <property type="entry name" value="THIAMINE BIOSYNTHESIS LIPOPROTEIN APBE"/>
    <property type="match status" value="1"/>
</dbReference>
<dbReference type="GO" id="GO:0016740">
    <property type="term" value="F:transferase activity"/>
    <property type="evidence" value="ECO:0007669"/>
    <property type="project" value="UniProtKB-UniRule"/>
</dbReference>
<feature type="binding site" evidence="11">
    <location>
        <position position="170"/>
    </location>
    <ligand>
        <name>Mg(2+)</name>
        <dbReference type="ChEBI" id="CHEBI:18420"/>
    </ligand>
</feature>
<evidence type="ECO:0000256" key="4">
    <source>
        <dbReference type="ARBA" id="ARBA00022679"/>
    </source>
</evidence>
<evidence type="ECO:0000256" key="10">
    <source>
        <dbReference type="PIRNR" id="PIRNR006268"/>
    </source>
</evidence>
<keyword evidence="12" id="KW-0449">Lipoprotein</keyword>
<feature type="binding site" evidence="11">
    <location>
        <position position="284"/>
    </location>
    <ligand>
        <name>Mg(2+)</name>
        <dbReference type="ChEBI" id="CHEBI:18420"/>
    </ligand>
</feature>
<evidence type="ECO:0000256" key="8">
    <source>
        <dbReference type="ARBA" id="ARBA00031306"/>
    </source>
</evidence>
<accession>A0A369ASC5</accession>
<keyword evidence="7 10" id="KW-0460">Magnesium</keyword>
<protein>
    <recommendedName>
        <fullName evidence="2 10">FAD:protein FMN transferase</fullName>
        <ecNumber evidence="1 10">2.7.1.180</ecNumber>
    </recommendedName>
    <alternativeName>
        <fullName evidence="8 10">Flavin transferase</fullName>
    </alternativeName>
</protein>
<comment type="caution">
    <text evidence="12">The sequence shown here is derived from an EMBL/GenBank/DDBJ whole genome shotgun (WGS) entry which is preliminary data.</text>
</comment>
<gene>
    <name evidence="12" type="ORF">DFR58_12742</name>
</gene>
<dbReference type="PANTHER" id="PTHR30040:SF2">
    <property type="entry name" value="FAD:PROTEIN FMN TRANSFERASE"/>
    <property type="match status" value="1"/>
</dbReference>
<reference evidence="12 13" key="1">
    <citation type="submission" date="2018-07" db="EMBL/GenBank/DDBJ databases">
        <title>Genomic Encyclopedia of Type Strains, Phase IV (KMG-IV): sequencing the most valuable type-strain genomes for metagenomic binning, comparative biology and taxonomic classification.</title>
        <authorList>
            <person name="Goeker M."/>
        </authorList>
    </citation>
    <scope>NUCLEOTIDE SEQUENCE [LARGE SCALE GENOMIC DNA]</scope>
    <source>
        <strain evidence="12 13">DSM 27016</strain>
    </source>
</reference>
<evidence type="ECO:0000256" key="2">
    <source>
        <dbReference type="ARBA" id="ARBA00016337"/>
    </source>
</evidence>
<comment type="similarity">
    <text evidence="10">Belongs to the ApbE family.</text>
</comment>
<keyword evidence="6 10" id="KW-0274">FAD</keyword>
<dbReference type="Proteomes" id="UP000253034">
    <property type="component" value="Unassembled WGS sequence"/>
</dbReference>
<evidence type="ECO:0000256" key="11">
    <source>
        <dbReference type="PIRSR" id="PIRSR006268-2"/>
    </source>
</evidence>
<sequence>MKKIAVAAIVIAVLIFGAFWLKSDKHFEQQSFLMGTVISEKVYGYNARKASAEAMARIGEIENTMTVNAQGSQAEALNEASGKKSIRLDGDIIEVLETAKKYSSISGGAFDVTVGPLVKAWGISTEHFKIPEKEEIDELLSLVNYNDIYIDSNNGTVRLAREGQAVDLGAIAKGYAADQTIEIYKRWGIKSAYINLGGNVSVLGKKPDGTLWRIGIQNPRAANGKIVGVINIQDKSVVTSGDYERFSEKDNVRYHHILDPHTGYPSGSGLMGATILADSSVAADALSTAVFVLGLEKGIELVESLEGVEAVFITEDKRIYTTSGLKDEFIFDDESKEFQYVQKR</sequence>
<keyword evidence="4 10" id="KW-0808">Transferase</keyword>
<dbReference type="Pfam" id="PF02424">
    <property type="entry name" value="ApbE"/>
    <property type="match status" value="1"/>
</dbReference>
<evidence type="ECO:0000256" key="3">
    <source>
        <dbReference type="ARBA" id="ARBA00022630"/>
    </source>
</evidence>
<comment type="catalytic activity">
    <reaction evidence="9 10">
        <text>L-threonyl-[protein] + FAD = FMN-L-threonyl-[protein] + AMP + H(+)</text>
        <dbReference type="Rhea" id="RHEA:36847"/>
        <dbReference type="Rhea" id="RHEA-COMP:11060"/>
        <dbReference type="Rhea" id="RHEA-COMP:11061"/>
        <dbReference type="ChEBI" id="CHEBI:15378"/>
        <dbReference type="ChEBI" id="CHEBI:30013"/>
        <dbReference type="ChEBI" id="CHEBI:57692"/>
        <dbReference type="ChEBI" id="CHEBI:74257"/>
        <dbReference type="ChEBI" id="CHEBI:456215"/>
        <dbReference type="EC" id="2.7.1.180"/>
    </reaction>
</comment>
<dbReference type="EC" id="2.7.1.180" evidence="1 10"/>
<dbReference type="PIRSF" id="PIRSF006268">
    <property type="entry name" value="ApbE"/>
    <property type="match status" value="1"/>
</dbReference>
<feature type="binding site" evidence="11">
    <location>
        <position position="288"/>
    </location>
    <ligand>
        <name>Mg(2+)</name>
        <dbReference type="ChEBI" id="CHEBI:18420"/>
    </ligand>
</feature>
<keyword evidence="13" id="KW-1185">Reference proteome</keyword>
<evidence type="ECO:0000256" key="7">
    <source>
        <dbReference type="ARBA" id="ARBA00022842"/>
    </source>
</evidence>
<proteinExistence type="inferred from homology"/>
<dbReference type="EMBL" id="QPJT01000027">
    <property type="protein sequence ID" value="RCX11166.1"/>
    <property type="molecule type" value="Genomic_DNA"/>
</dbReference>
<keyword evidence="3 10" id="KW-0285">Flavoprotein</keyword>
<dbReference type="Gene3D" id="3.10.520.10">
    <property type="entry name" value="ApbE-like domains"/>
    <property type="match status" value="1"/>
</dbReference>
<dbReference type="InterPro" id="IPR003374">
    <property type="entry name" value="ApbE-like_sf"/>
</dbReference>
<evidence type="ECO:0000313" key="12">
    <source>
        <dbReference type="EMBL" id="RCX11166.1"/>
    </source>
</evidence>
<evidence type="ECO:0000313" key="13">
    <source>
        <dbReference type="Proteomes" id="UP000253034"/>
    </source>
</evidence>
<evidence type="ECO:0000256" key="1">
    <source>
        <dbReference type="ARBA" id="ARBA00011955"/>
    </source>
</evidence>
<dbReference type="GO" id="GO:0046872">
    <property type="term" value="F:metal ion binding"/>
    <property type="evidence" value="ECO:0007669"/>
    <property type="project" value="UniProtKB-UniRule"/>
</dbReference>
<evidence type="ECO:0000256" key="9">
    <source>
        <dbReference type="ARBA" id="ARBA00048540"/>
    </source>
</evidence>
<name>A0A369ASC5_9FIRM</name>
<evidence type="ECO:0000256" key="6">
    <source>
        <dbReference type="ARBA" id="ARBA00022827"/>
    </source>
</evidence>
<dbReference type="SUPFAM" id="SSF143631">
    <property type="entry name" value="ApbE-like"/>
    <property type="match status" value="1"/>
</dbReference>
<dbReference type="RefSeq" id="WP_242987719.1">
    <property type="nucleotide sequence ID" value="NZ_QPJT01000027.1"/>
</dbReference>
<evidence type="ECO:0000256" key="5">
    <source>
        <dbReference type="ARBA" id="ARBA00022723"/>
    </source>
</evidence>
<organism evidence="12 13">
    <name type="scientific">Anaerobacterium chartisolvens</name>
    <dbReference type="NCBI Taxonomy" id="1297424"/>
    <lineage>
        <taxon>Bacteria</taxon>
        <taxon>Bacillati</taxon>
        <taxon>Bacillota</taxon>
        <taxon>Clostridia</taxon>
        <taxon>Eubacteriales</taxon>
        <taxon>Oscillospiraceae</taxon>
        <taxon>Anaerobacterium</taxon>
    </lineage>
</organism>
<dbReference type="InterPro" id="IPR024932">
    <property type="entry name" value="ApbE"/>
</dbReference>
<dbReference type="AlphaFoldDB" id="A0A369ASC5"/>